<evidence type="ECO:0000313" key="3">
    <source>
        <dbReference type="Proteomes" id="UP000198507"/>
    </source>
</evidence>
<reference evidence="3" key="1">
    <citation type="submission" date="2016-10" db="EMBL/GenBank/DDBJ databases">
        <authorList>
            <person name="Varghese N."/>
            <person name="Submissions S."/>
        </authorList>
    </citation>
    <scope>NUCLEOTIDE SEQUENCE [LARGE SCALE GENOMIC DNA]</scope>
    <source>
        <strain evidence="3">DSM 44209</strain>
    </source>
</reference>
<organism evidence="2 3">
    <name type="scientific">Geodermatophilus poikilotrophus</name>
    <dbReference type="NCBI Taxonomy" id="1333667"/>
    <lineage>
        <taxon>Bacteria</taxon>
        <taxon>Bacillati</taxon>
        <taxon>Actinomycetota</taxon>
        <taxon>Actinomycetes</taxon>
        <taxon>Geodermatophilales</taxon>
        <taxon>Geodermatophilaceae</taxon>
        <taxon>Geodermatophilus</taxon>
    </lineage>
</organism>
<evidence type="ECO:0000313" key="2">
    <source>
        <dbReference type="EMBL" id="SET39729.1"/>
    </source>
</evidence>
<protein>
    <recommendedName>
        <fullName evidence="1">DUF559 domain-containing protein</fullName>
    </recommendedName>
</protein>
<dbReference type="Proteomes" id="UP000198507">
    <property type="component" value="Unassembled WGS sequence"/>
</dbReference>
<dbReference type="Gene3D" id="3.40.960.10">
    <property type="entry name" value="VSR Endonuclease"/>
    <property type="match status" value="1"/>
</dbReference>
<dbReference type="Pfam" id="PF04480">
    <property type="entry name" value="DUF559"/>
    <property type="match status" value="1"/>
</dbReference>
<dbReference type="InterPro" id="IPR007569">
    <property type="entry name" value="DUF559"/>
</dbReference>
<evidence type="ECO:0000259" key="1">
    <source>
        <dbReference type="Pfam" id="PF04480"/>
    </source>
</evidence>
<name>A0A1I0E4D3_9ACTN</name>
<keyword evidence="3" id="KW-1185">Reference proteome</keyword>
<feature type="domain" description="DUF559" evidence="1">
    <location>
        <begin position="201"/>
        <end position="298"/>
    </location>
</feature>
<dbReference type="AlphaFoldDB" id="A0A1I0E4D3"/>
<dbReference type="EMBL" id="FOIE01000004">
    <property type="protein sequence ID" value="SET39729.1"/>
    <property type="molecule type" value="Genomic_DNA"/>
</dbReference>
<gene>
    <name evidence="2" type="ORF">SAMN04488546_2331</name>
</gene>
<accession>A0A1I0E4D3</accession>
<proteinExistence type="predicted"/>
<sequence>MAPQPPGMAFDVSAVVGPQGWVTSEELSARVSPRTVGSWVAAGKLVRLRPGVLALPSAAQQWRTRLAAALEGRAAVASHVTALALWGLVTHPAGPVHVSVDTSMSARGSTGVVVHRAPGVHGERRRVDGLAVTSAERSVVDAWPRPAGLDRTLVRAAAITAVWERLCAPWDLLFELQRRPRLAGRAELTRLGRLLADGCRSELEIWGCLQVLRAPGMPPFVQQRRVAVAGRTFVLDAAYDDVLLAVGMDGAAWHGSRTQREADIARDALLATVGWQTLRFGYARMTRSPDACRREILAVREARMRLFAGSRVR</sequence>